<dbReference type="InterPro" id="IPR006683">
    <property type="entry name" value="Thioestr_dom"/>
</dbReference>
<dbReference type="EMBL" id="BMLG01000009">
    <property type="protein sequence ID" value="GGM33129.1"/>
    <property type="molecule type" value="Genomic_DNA"/>
</dbReference>
<sequence>MQKKPCVASLTVKTSHVLPSDTNGHGTLFGGQLMAYIDDVAAISATRHARKLVVTASIDSVDFLSPVKEGDTICLEAFVTYAHKTSMEVFVKAVTEHLISGERKVCATAYVTMVAIDDDNKPSEVPGVYPETEEEKWLQKEAAERANYRKERRKKSKEMAKTFGTSFPWNETSRFGERPSN</sequence>
<keyword evidence="2 3" id="KW-0378">Hydrolase</keyword>
<protein>
    <submittedName>
        <fullName evidence="6">Acyl-CoA thioesterase</fullName>
    </submittedName>
</protein>
<comment type="similarity">
    <text evidence="1">Belongs to the acyl coenzyme A hydrolase family.</text>
</comment>
<dbReference type="GO" id="GO:0005829">
    <property type="term" value="C:cytosol"/>
    <property type="evidence" value="ECO:0007669"/>
    <property type="project" value="TreeGrafter"/>
</dbReference>
<dbReference type="InterPro" id="IPR033120">
    <property type="entry name" value="HOTDOG_ACOT"/>
</dbReference>
<dbReference type="PANTHER" id="PTHR11049">
    <property type="entry name" value="ACYL COENZYME A THIOESTER HYDROLASE"/>
    <property type="match status" value="1"/>
</dbReference>
<evidence type="ECO:0000259" key="5">
    <source>
        <dbReference type="PROSITE" id="PS51770"/>
    </source>
</evidence>
<evidence type="ECO:0000256" key="2">
    <source>
        <dbReference type="ARBA" id="ARBA00022801"/>
    </source>
</evidence>
<dbReference type="AlphaFoldDB" id="A0A917TQC3"/>
<dbReference type="InterPro" id="IPR029069">
    <property type="entry name" value="HotDog_dom_sf"/>
</dbReference>
<dbReference type="Proteomes" id="UP000618460">
    <property type="component" value="Unassembled WGS sequence"/>
</dbReference>
<dbReference type="GO" id="GO:0006637">
    <property type="term" value="P:acyl-CoA metabolic process"/>
    <property type="evidence" value="ECO:0007669"/>
    <property type="project" value="TreeGrafter"/>
</dbReference>
<keyword evidence="7" id="KW-1185">Reference proteome</keyword>
<dbReference type="InterPro" id="IPR040170">
    <property type="entry name" value="Cytosol_ACT"/>
</dbReference>
<dbReference type="GO" id="GO:0009062">
    <property type="term" value="P:fatty acid catabolic process"/>
    <property type="evidence" value="ECO:0007669"/>
    <property type="project" value="TreeGrafter"/>
</dbReference>
<feature type="region of interest" description="Disordered" evidence="4">
    <location>
        <begin position="148"/>
        <end position="181"/>
    </location>
</feature>
<dbReference type="PROSITE" id="PS51770">
    <property type="entry name" value="HOTDOG_ACOT"/>
    <property type="match status" value="1"/>
</dbReference>
<dbReference type="GO" id="GO:0052816">
    <property type="term" value="F:long-chain fatty acyl-CoA hydrolase activity"/>
    <property type="evidence" value="ECO:0007669"/>
    <property type="project" value="TreeGrafter"/>
</dbReference>
<evidence type="ECO:0000256" key="1">
    <source>
        <dbReference type="ARBA" id="ARBA00010458"/>
    </source>
</evidence>
<evidence type="ECO:0000256" key="3">
    <source>
        <dbReference type="PROSITE-ProRule" id="PRU01106"/>
    </source>
</evidence>
<feature type="compositionally biased region" description="Polar residues" evidence="4">
    <location>
        <begin position="163"/>
        <end position="173"/>
    </location>
</feature>
<accession>A0A917TQC3</accession>
<evidence type="ECO:0000256" key="4">
    <source>
        <dbReference type="SAM" id="MobiDB-lite"/>
    </source>
</evidence>
<reference evidence="6" key="1">
    <citation type="journal article" date="2014" name="Int. J. Syst. Evol. Microbiol.">
        <title>Complete genome sequence of Corynebacterium casei LMG S-19264T (=DSM 44701T), isolated from a smear-ripened cheese.</title>
        <authorList>
            <consortium name="US DOE Joint Genome Institute (JGI-PGF)"/>
            <person name="Walter F."/>
            <person name="Albersmeier A."/>
            <person name="Kalinowski J."/>
            <person name="Ruckert C."/>
        </authorList>
    </citation>
    <scope>NUCLEOTIDE SEQUENCE</scope>
    <source>
        <strain evidence="6">CGMCC 1.6333</strain>
    </source>
</reference>
<dbReference type="OrthoDB" id="9791628at2"/>
<dbReference type="SUPFAM" id="SSF54637">
    <property type="entry name" value="Thioesterase/thiol ester dehydrase-isomerase"/>
    <property type="match status" value="1"/>
</dbReference>
<dbReference type="Gene3D" id="3.10.129.10">
    <property type="entry name" value="Hotdog Thioesterase"/>
    <property type="match status" value="1"/>
</dbReference>
<comment type="caution">
    <text evidence="6">The sequence shown here is derived from an EMBL/GenBank/DDBJ whole genome shotgun (WGS) entry which is preliminary data.</text>
</comment>
<dbReference type="RefSeq" id="WP_117155169.1">
    <property type="nucleotide sequence ID" value="NZ_BMLG01000009.1"/>
</dbReference>
<reference evidence="6" key="2">
    <citation type="submission" date="2020-09" db="EMBL/GenBank/DDBJ databases">
        <authorList>
            <person name="Sun Q."/>
            <person name="Zhou Y."/>
        </authorList>
    </citation>
    <scope>NUCLEOTIDE SEQUENCE</scope>
    <source>
        <strain evidence="6">CGMCC 1.6333</strain>
    </source>
</reference>
<organism evidence="6 7">
    <name type="scientific">Paraliobacillus quinghaiensis</name>
    <dbReference type="NCBI Taxonomy" id="470815"/>
    <lineage>
        <taxon>Bacteria</taxon>
        <taxon>Bacillati</taxon>
        <taxon>Bacillota</taxon>
        <taxon>Bacilli</taxon>
        <taxon>Bacillales</taxon>
        <taxon>Bacillaceae</taxon>
        <taxon>Paraliobacillus</taxon>
    </lineage>
</organism>
<dbReference type="CDD" id="cd03442">
    <property type="entry name" value="BFIT_BACH"/>
    <property type="match status" value="1"/>
</dbReference>
<feature type="domain" description="HotDog ACOT-type" evidence="5">
    <location>
        <begin position="7"/>
        <end position="119"/>
    </location>
</feature>
<gene>
    <name evidence="6" type="ORF">GCM10011351_18950</name>
</gene>
<name>A0A917TQC3_9BACI</name>
<evidence type="ECO:0000313" key="7">
    <source>
        <dbReference type="Proteomes" id="UP000618460"/>
    </source>
</evidence>
<dbReference type="Pfam" id="PF03061">
    <property type="entry name" value="4HBT"/>
    <property type="match status" value="1"/>
</dbReference>
<evidence type="ECO:0000313" key="6">
    <source>
        <dbReference type="EMBL" id="GGM33129.1"/>
    </source>
</evidence>
<proteinExistence type="inferred from homology"/>
<dbReference type="PANTHER" id="PTHR11049:SF24">
    <property type="entry name" value="CYTOSOLIC ACYL COENZYME A THIOESTER HYDROLASE"/>
    <property type="match status" value="1"/>
</dbReference>